<comment type="subcellular location">
    <subcellularLocation>
        <location evidence="2">Membrane</location>
    </subcellularLocation>
</comment>
<protein>
    <recommendedName>
        <fullName evidence="2">Calcineurin B-like protein</fullName>
    </recommendedName>
</protein>
<comment type="similarity">
    <text evidence="2">Belongs to the calcineurin regulatory subunit family.</text>
</comment>
<evidence type="ECO:0000313" key="3">
    <source>
        <dbReference type="EMBL" id="KAF9602303.1"/>
    </source>
</evidence>
<dbReference type="AlphaFoldDB" id="A0A835LNL9"/>
<keyword evidence="4" id="KW-1185">Reference proteome</keyword>
<comment type="function">
    <text evidence="2">Acts as a calcium sensor. CBL proteins interact with CIPK serine-threonine protein kinases. Binding of a CBL protein to the regulatory NAF domain of a CIPK protein lead to the activation of the kinase in a calcium-dependent manner.</text>
</comment>
<evidence type="ECO:0000313" key="4">
    <source>
        <dbReference type="Proteomes" id="UP000631114"/>
    </source>
</evidence>
<dbReference type="InterPro" id="IPR045198">
    <property type="entry name" value="CNBL1-10"/>
</dbReference>
<gene>
    <name evidence="3" type="ORF">IFM89_026420</name>
</gene>
<keyword evidence="1 2" id="KW-0677">Repeat</keyword>
<comment type="subunit">
    <text evidence="2">Homodimer. Interacts with CIPK.</text>
</comment>
<keyword evidence="2" id="KW-0472">Membrane</keyword>
<dbReference type="GO" id="GO:0005509">
    <property type="term" value="F:calcium ion binding"/>
    <property type="evidence" value="ECO:0007669"/>
    <property type="project" value="UniProtKB-UniRule"/>
</dbReference>
<organism evidence="3 4">
    <name type="scientific">Coptis chinensis</name>
    <dbReference type="NCBI Taxonomy" id="261450"/>
    <lineage>
        <taxon>Eukaryota</taxon>
        <taxon>Viridiplantae</taxon>
        <taxon>Streptophyta</taxon>
        <taxon>Embryophyta</taxon>
        <taxon>Tracheophyta</taxon>
        <taxon>Spermatophyta</taxon>
        <taxon>Magnoliopsida</taxon>
        <taxon>Ranunculales</taxon>
        <taxon>Ranunculaceae</taxon>
        <taxon>Coptidoideae</taxon>
        <taxon>Coptis</taxon>
    </lineage>
</organism>
<dbReference type="PANTHER" id="PTHR23056:SF110">
    <property type="entry name" value="CALMODULIN"/>
    <property type="match status" value="1"/>
</dbReference>
<sequence length="123" mass="13907">MGCYYSKKVKRSPGYEEPTVLASETPVLDLFDVKFNGVIESRNLLGHWASFIPTLLWRRKVHLKEMVLTLLIEFDLALSEDVVETIVDKTFTDADSKGNGRTNMHQMAARLFSSQTIKGGGIW</sequence>
<reference evidence="3 4" key="1">
    <citation type="submission" date="2020-10" db="EMBL/GenBank/DDBJ databases">
        <title>The Coptis chinensis genome and diversification of protoberbering-type alkaloids.</title>
        <authorList>
            <person name="Wang B."/>
            <person name="Shu S."/>
            <person name="Song C."/>
            <person name="Liu Y."/>
        </authorList>
    </citation>
    <scope>NUCLEOTIDE SEQUENCE [LARGE SCALE GENOMIC DNA]</scope>
    <source>
        <strain evidence="3">HL-2020</strain>
        <tissue evidence="3">Leaf</tissue>
    </source>
</reference>
<dbReference type="OrthoDB" id="191686at2759"/>
<evidence type="ECO:0000256" key="2">
    <source>
        <dbReference type="RuleBase" id="RU369080"/>
    </source>
</evidence>
<dbReference type="EMBL" id="JADFTS010000006">
    <property type="protein sequence ID" value="KAF9602303.1"/>
    <property type="molecule type" value="Genomic_DNA"/>
</dbReference>
<dbReference type="GO" id="GO:0019900">
    <property type="term" value="F:kinase binding"/>
    <property type="evidence" value="ECO:0007669"/>
    <property type="project" value="UniProtKB-UniRule"/>
</dbReference>
<proteinExistence type="inferred from homology"/>
<accession>A0A835LNL9</accession>
<dbReference type="GO" id="GO:0019722">
    <property type="term" value="P:calcium-mediated signaling"/>
    <property type="evidence" value="ECO:0007669"/>
    <property type="project" value="UniProtKB-UniRule"/>
</dbReference>
<keyword evidence="2" id="KW-0106">Calcium</keyword>
<name>A0A835LNL9_9MAGN</name>
<evidence type="ECO:0000256" key="1">
    <source>
        <dbReference type="ARBA" id="ARBA00022737"/>
    </source>
</evidence>
<dbReference type="GO" id="GO:0016020">
    <property type="term" value="C:membrane"/>
    <property type="evidence" value="ECO:0007669"/>
    <property type="project" value="UniProtKB-SubCell"/>
</dbReference>
<dbReference type="Proteomes" id="UP000631114">
    <property type="component" value="Unassembled WGS sequence"/>
</dbReference>
<keyword evidence="2" id="KW-0479">Metal-binding</keyword>
<comment type="caution">
    <text evidence="3">The sequence shown here is derived from an EMBL/GenBank/DDBJ whole genome shotgun (WGS) entry which is preliminary data.</text>
</comment>
<dbReference type="PANTHER" id="PTHR23056">
    <property type="entry name" value="CALCINEURIN B"/>
    <property type="match status" value="1"/>
</dbReference>